<name>A0A4P6PW27_9ACTN</name>
<accession>A0A4P6PW27</accession>
<gene>
    <name evidence="2" type="ORF">EKD16_02335</name>
</gene>
<proteinExistence type="predicted"/>
<dbReference type="Gene3D" id="3.90.1200.10">
    <property type="match status" value="1"/>
</dbReference>
<protein>
    <submittedName>
        <fullName evidence="2">Aminoglycoside/hydroxyurea antibiotic resistance kinase</fullName>
    </submittedName>
</protein>
<dbReference type="KEGG" id="strr:EKD16_02335"/>
<reference evidence="2 3" key="1">
    <citation type="submission" date="2019-02" db="EMBL/GenBank/DDBJ databases">
        <authorList>
            <person name="Khodamoradi S."/>
            <person name="Hahnke R.L."/>
            <person name="Kaempfer P."/>
            <person name="Schumann P."/>
            <person name="Rohde M."/>
            <person name="Steinert M."/>
            <person name="Luzhetskyy A."/>
            <person name="Wink J."/>
            <person name="Ruckert C."/>
        </authorList>
    </citation>
    <scope>NUCLEOTIDE SEQUENCE [LARGE SCALE GENOMIC DNA]</scope>
    <source>
        <strain evidence="2 3">M2</strain>
    </source>
</reference>
<feature type="region of interest" description="Disordered" evidence="1">
    <location>
        <begin position="1"/>
        <end position="21"/>
    </location>
</feature>
<dbReference type="EMBL" id="CP036455">
    <property type="protein sequence ID" value="QBI52283.1"/>
    <property type="molecule type" value="Genomic_DNA"/>
</dbReference>
<dbReference type="RefSeq" id="WP_207391414.1">
    <property type="nucleotide sequence ID" value="NZ_CP036455.1"/>
</dbReference>
<keyword evidence="3" id="KW-1185">Reference proteome</keyword>
<dbReference type="Pfam" id="PF04655">
    <property type="entry name" value="APH_6_hur"/>
    <property type="match status" value="1"/>
</dbReference>
<keyword evidence="2" id="KW-0808">Transferase</keyword>
<sequence length="320" mass="34728">MSPISGADTGAEAAPPPLPKGVARNVQAIDGGSAWLEGLPRTLSELRDRWELDLDEPFAGGSCSWAGPVRTAAHEHAVLKVSFPHREAEGEAEALRFWDGAGAVRLLRATEDGFGLLLEACEPGDKLRDAAGEPEDLLTAGLEVLARLWGEEPEADLRLERLGAVTADWARLVRERRPRLRPDADPHLVDTAADLLESLPRTAERTVVLHGDFNPGNILAARRDPWLAIDPKPMLGDPGYDLWPLIMQLDPPLRLIDPRPTLRRRFGLAAEMLGEPAERLAAWSVARAVESAFDRFNVGDYPAGDAELEQAAVLADVAGL</sequence>
<dbReference type="GO" id="GO:0016301">
    <property type="term" value="F:kinase activity"/>
    <property type="evidence" value="ECO:0007669"/>
    <property type="project" value="UniProtKB-KW"/>
</dbReference>
<evidence type="ECO:0000313" key="3">
    <source>
        <dbReference type="Proteomes" id="UP000292235"/>
    </source>
</evidence>
<dbReference type="SUPFAM" id="SSF56112">
    <property type="entry name" value="Protein kinase-like (PK-like)"/>
    <property type="match status" value="1"/>
</dbReference>
<dbReference type="InterPro" id="IPR006748">
    <property type="entry name" value="NH2Glyco/OHUrea_AB-resist_kin"/>
</dbReference>
<evidence type="ECO:0000313" key="2">
    <source>
        <dbReference type="EMBL" id="QBI52283.1"/>
    </source>
</evidence>
<dbReference type="AlphaFoldDB" id="A0A4P6PW27"/>
<dbReference type="GO" id="GO:0019748">
    <property type="term" value="P:secondary metabolic process"/>
    <property type="evidence" value="ECO:0007669"/>
    <property type="project" value="InterPro"/>
</dbReference>
<organism evidence="2 3">
    <name type="scientific">Streptomonospora litoralis</name>
    <dbReference type="NCBI Taxonomy" id="2498135"/>
    <lineage>
        <taxon>Bacteria</taxon>
        <taxon>Bacillati</taxon>
        <taxon>Actinomycetota</taxon>
        <taxon>Actinomycetes</taxon>
        <taxon>Streptosporangiales</taxon>
        <taxon>Nocardiopsidaceae</taxon>
        <taxon>Streptomonospora</taxon>
    </lineage>
</organism>
<dbReference type="Proteomes" id="UP000292235">
    <property type="component" value="Chromosome"/>
</dbReference>
<dbReference type="GO" id="GO:0016773">
    <property type="term" value="F:phosphotransferase activity, alcohol group as acceptor"/>
    <property type="evidence" value="ECO:0007669"/>
    <property type="project" value="InterPro"/>
</dbReference>
<keyword evidence="2" id="KW-0418">Kinase</keyword>
<dbReference type="InterPro" id="IPR011009">
    <property type="entry name" value="Kinase-like_dom_sf"/>
</dbReference>
<evidence type="ECO:0000256" key="1">
    <source>
        <dbReference type="SAM" id="MobiDB-lite"/>
    </source>
</evidence>